<comment type="caution">
    <text evidence="2">The sequence shown here is derived from an EMBL/GenBank/DDBJ whole genome shotgun (WGS) entry which is preliminary data.</text>
</comment>
<sequence>MKKIAIIGAGPYGLIVLDQLVKQVPTTSEIKLLIFDPNGPGGKVWRKNQTNQVIMNTVMQHVTLFSEDDGPNFAEWNQREARNYLKKVNLIADFLPELALGVNDYCQRRYYSVYQNWFFEQIKKTAPKNVQIELITEKVSSVKLQKDQIILQTTNSFRVDDVILATGQSQNELQQAEQENHQFAQEHGLFYQGPGNPADTDLTRLNPKGAILIRGLGLSFFDYLALLVNHWKGSFIEDGGHLIYQKTGKEQPVIVGSGRGIPYHARPNNQKRPGEEAQPQILTPEFMETFEGDVQTFVKLVRKEAELAYYHQKLKSVVQINLADFLTAYRLGDSEDVLERYKIPKSQRLDWQLLLDPAKEVEPEQFSTFIQDYLRKDIKAAEQGNQTGAVGAAIDTYKELQDPWNWMLDHQKFTSKDLFEEFFGSFDREYSFLTIGAPVIRQKQLLALTEAGIITFLAPQMTVGKTDSHFTAYSKQKPDECYKGTNLIEARLPATSLEKTLNPVFIQMREAGYLTPHNLYFEGKDHFTGALKVKRETHQIIDQEKHVLQHVYCYGIPLEGLDWLTAASPRPKNSDRIFYLAKNIAQSILK</sequence>
<protein>
    <recommendedName>
        <fullName evidence="1">FAD-dependent urate hydroxylase HpyO/Asp monooxygenase CreE-like FAD/NAD(P)-binding domain-containing protein</fullName>
    </recommendedName>
</protein>
<keyword evidence="3" id="KW-1185">Reference proteome</keyword>
<evidence type="ECO:0000259" key="1">
    <source>
        <dbReference type="Pfam" id="PF13454"/>
    </source>
</evidence>
<dbReference type="InterPro" id="IPR038732">
    <property type="entry name" value="HpyO/CreE_NAD-binding"/>
</dbReference>
<dbReference type="SUPFAM" id="SSF51905">
    <property type="entry name" value="FAD/NAD(P)-binding domain"/>
    <property type="match status" value="1"/>
</dbReference>
<dbReference type="InterPro" id="IPR036188">
    <property type="entry name" value="FAD/NAD-bd_sf"/>
</dbReference>
<dbReference type="EMBL" id="JXKQ01000008">
    <property type="protein sequence ID" value="OJG45138.1"/>
    <property type="molecule type" value="Genomic_DNA"/>
</dbReference>
<feature type="domain" description="FAD-dependent urate hydroxylase HpyO/Asp monooxygenase CreE-like FAD/NAD(P)-binding" evidence="1">
    <location>
        <begin position="5"/>
        <end position="168"/>
    </location>
</feature>
<dbReference type="PANTHER" id="PTHR40254">
    <property type="entry name" value="BLR0577 PROTEIN"/>
    <property type="match status" value="1"/>
</dbReference>
<proteinExistence type="predicted"/>
<reference evidence="2 3" key="1">
    <citation type="submission" date="2014-12" db="EMBL/GenBank/DDBJ databases">
        <title>Draft genome sequences of 29 type strains of Enterococci.</title>
        <authorList>
            <person name="Zhong Z."/>
            <person name="Sun Z."/>
            <person name="Liu W."/>
            <person name="Zhang W."/>
            <person name="Zhang H."/>
        </authorList>
    </citation>
    <scope>NUCLEOTIDE SEQUENCE [LARGE SCALE GENOMIC DNA]</scope>
    <source>
        <strain evidence="2 3">DSM 17122</strain>
    </source>
</reference>
<evidence type="ECO:0000313" key="3">
    <source>
        <dbReference type="Proteomes" id="UP000182077"/>
    </source>
</evidence>
<dbReference type="Pfam" id="PF13454">
    <property type="entry name" value="NAD_binding_9"/>
    <property type="match status" value="1"/>
</dbReference>
<name>A0A1L8TLV5_9ENTE</name>
<gene>
    <name evidence="2" type="ORF">RV04_GL002452</name>
</gene>
<accession>A0A1L8TLV5</accession>
<dbReference type="Proteomes" id="UP000182077">
    <property type="component" value="Unassembled WGS sequence"/>
</dbReference>
<dbReference type="AlphaFoldDB" id="A0A1L8TLV5"/>
<dbReference type="OrthoDB" id="6309046at2"/>
<dbReference type="STRING" id="249189.RV04_GL002452"/>
<dbReference type="RefSeq" id="WP_071858301.1">
    <property type="nucleotide sequence ID" value="NZ_JBHSHK010000005.1"/>
</dbReference>
<evidence type="ECO:0000313" key="2">
    <source>
        <dbReference type="EMBL" id="OJG45138.1"/>
    </source>
</evidence>
<dbReference type="InterPro" id="IPR052189">
    <property type="entry name" value="L-asp_N-monooxygenase_NS-form"/>
</dbReference>
<organism evidence="2 3">
    <name type="scientific">Enterococcus hermanniensis</name>
    <dbReference type="NCBI Taxonomy" id="249189"/>
    <lineage>
        <taxon>Bacteria</taxon>
        <taxon>Bacillati</taxon>
        <taxon>Bacillota</taxon>
        <taxon>Bacilli</taxon>
        <taxon>Lactobacillales</taxon>
        <taxon>Enterococcaceae</taxon>
        <taxon>Enterococcus</taxon>
    </lineage>
</organism>
<dbReference type="PANTHER" id="PTHR40254:SF1">
    <property type="entry name" value="BLR0577 PROTEIN"/>
    <property type="match status" value="1"/>
</dbReference>